<dbReference type="AlphaFoldDB" id="A0A3Q3F889"/>
<dbReference type="InterPro" id="IPR002293">
    <property type="entry name" value="AA/rel_permease1"/>
</dbReference>
<dbReference type="GO" id="GO:0000821">
    <property type="term" value="P:regulation of arginine metabolic process"/>
    <property type="evidence" value="ECO:0007669"/>
    <property type="project" value="TreeGrafter"/>
</dbReference>
<dbReference type="Proteomes" id="UP000261660">
    <property type="component" value="Unplaced"/>
</dbReference>
<evidence type="ECO:0000313" key="6">
    <source>
        <dbReference type="Ensembl" id="ENSLBEP00000015638.1"/>
    </source>
</evidence>
<feature type="transmembrane region" description="Helical" evidence="5">
    <location>
        <begin position="301"/>
        <end position="318"/>
    </location>
</feature>
<feature type="transmembrane region" description="Helical" evidence="5">
    <location>
        <begin position="357"/>
        <end position="378"/>
    </location>
</feature>
<keyword evidence="2 5" id="KW-0812">Transmembrane</keyword>
<evidence type="ECO:0000256" key="1">
    <source>
        <dbReference type="ARBA" id="ARBA00004141"/>
    </source>
</evidence>
<dbReference type="Gene3D" id="1.20.1740.10">
    <property type="entry name" value="Amino acid/polyamine transporter I"/>
    <property type="match status" value="1"/>
</dbReference>
<feature type="transmembrane region" description="Helical" evidence="5">
    <location>
        <begin position="270"/>
        <end position="289"/>
    </location>
</feature>
<feature type="transmembrane region" description="Helical" evidence="5">
    <location>
        <begin position="330"/>
        <end position="351"/>
    </location>
</feature>
<dbReference type="STRING" id="56723.ENSLBEP00000015638"/>
<feature type="transmembrane region" description="Helical" evidence="5">
    <location>
        <begin position="204"/>
        <end position="222"/>
    </location>
</feature>
<evidence type="ECO:0000256" key="2">
    <source>
        <dbReference type="ARBA" id="ARBA00022692"/>
    </source>
</evidence>
<name>A0A3Q3F889_9LABR</name>
<dbReference type="PANTHER" id="PTHR11785">
    <property type="entry name" value="AMINO ACID TRANSPORTER"/>
    <property type="match status" value="1"/>
</dbReference>
<dbReference type="GO" id="GO:0016020">
    <property type="term" value="C:membrane"/>
    <property type="evidence" value="ECO:0007669"/>
    <property type="project" value="UniProtKB-SubCell"/>
</dbReference>
<comment type="subcellular location">
    <subcellularLocation>
        <location evidence="1">Membrane</location>
        <topology evidence="1">Multi-pass membrane protein</topology>
    </subcellularLocation>
</comment>
<evidence type="ECO:0000256" key="3">
    <source>
        <dbReference type="ARBA" id="ARBA00022989"/>
    </source>
</evidence>
<dbReference type="Pfam" id="PF13520">
    <property type="entry name" value="AA_permease_2"/>
    <property type="match status" value="2"/>
</dbReference>
<feature type="transmembrane region" description="Helical" evidence="5">
    <location>
        <begin position="134"/>
        <end position="152"/>
    </location>
</feature>
<feature type="transmembrane region" description="Helical" evidence="5">
    <location>
        <begin position="172"/>
        <end position="192"/>
    </location>
</feature>
<dbReference type="GO" id="GO:0015174">
    <property type="term" value="F:basic amino acid transmembrane transporter activity"/>
    <property type="evidence" value="ECO:0007669"/>
    <property type="project" value="TreeGrafter"/>
</dbReference>
<sequence>MWRLVVNFIVFQDKMGAQCYFKRIVVCLSNSSYPEFAETSNGHLRNCSSSLASFFNIGCCGLETMSSIIQGNSLQSKCHLLTLFVFNSVFVYVCMIICRLRCVFFFCFFHTGLLTFVNCAYVKWGTRVQDFSTYAKVIALIAVIITGLVKIGQGQTQNFEGLFEGSSTDPGGLALALYSALFSYSGWDTLNFVTEEIKNPERNLPLAIAISMPIVTVIYILTNVVFGVMNWTIPLAVALSCFGGLNASILASSREGHLPDYLCMIHVHRYTPVPALLFNGIMALIYLCVEDVFRLINYYSFSYWFVGLSILGQLYLRWKQPERKRPLKLSLFYPIIFCFLTVFLVVVPLYSDTVNSLIGIAIALSGVPVYFLCIHTPATRRPMWLRRAIGKSAIYKVCYSVLTEMDDKAE</sequence>
<reference evidence="6" key="1">
    <citation type="submission" date="2025-08" db="UniProtKB">
        <authorList>
            <consortium name="Ensembl"/>
        </authorList>
    </citation>
    <scope>IDENTIFICATION</scope>
</reference>
<keyword evidence="3 5" id="KW-1133">Transmembrane helix</keyword>
<protein>
    <submittedName>
        <fullName evidence="6">Solute carrier family 7 member 7</fullName>
    </submittedName>
</protein>
<dbReference type="GeneTree" id="ENSGT00940000160134"/>
<reference evidence="6" key="2">
    <citation type="submission" date="2025-09" db="UniProtKB">
        <authorList>
            <consortium name="Ensembl"/>
        </authorList>
    </citation>
    <scope>IDENTIFICATION</scope>
</reference>
<evidence type="ECO:0000313" key="7">
    <source>
        <dbReference type="Proteomes" id="UP000261660"/>
    </source>
</evidence>
<keyword evidence="7" id="KW-1185">Reference proteome</keyword>
<organism evidence="6 7">
    <name type="scientific">Labrus bergylta</name>
    <name type="common">ballan wrasse</name>
    <dbReference type="NCBI Taxonomy" id="56723"/>
    <lineage>
        <taxon>Eukaryota</taxon>
        <taxon>Metazoa</taxon>
        <taxon>Chordata</taxon>
        <taxon>Craniata</taxon>
        <taxon>Vertebrata</taxon>
        <taxon>Euteleostomi</taxon>
        <taxon>Actinopterygii</taxon>
        <taxon>Neopterygii</taxon>
        <taxon>Teleostei</taxon>
        <taxon>Neoteleostei</taxon>
        <taxon>Acanthomorphata</taxon>
        <taxon>Eupercaria</taxon>
        <taxon>Labriformes</taxon>
        <taxon>Labridae</taxon>
        <taxon>Labrus</taxon>
    </lineage>
</organism>
<dbReference type="InterPro" id="IPR050598">
    <property type="entry name" value="AminoAcid_Transporter"/>
</dbReference>
<dbReference type="InParanoid" id="A0A3Q3F889"/>
<feature type="transmembrane region" description="Helical" evidence="5">
    <location>
        <begin position="228"/>
        <end position="249"/>
    </location>
</feature>
<feature type="transmembrane region" description="Helical" evidence="5">
    <location>
        <begin position="103"/>
        <end position="122"/>
    </location>
</feature>
<dbReference type="Ensembl" id="ENSLBET00000016568.1">
    <property type="protein sequence ID" value="ENSLBEP00000015638.1"/>
    <property type="gene ID" value="ENSLBEG00000012117.1"/>
</dbReference>
<proteinExistence type="predicted"/>
<keyword evidence="4 5" id="KW-0472">Membrane</keyword>
<evidence type="ECO:0000256" key="4">
    <source>
        <dbReference type="ARBA" id="ARBA00023136"/>
    </source>
</evidence>
<accession>A0A3Q3F889</accession>
<dbReference type="PANTHER" id="PTHR11785:SF303">
    <property type="entry name" value="Y+L AMINO ACID TRANSPORTER 1"/>
    <property type="match status" value="1"/>
</dbReference>
<evidence type="ECO:0000256" key="5">
    <source>
        <dbReference type="SAM" id="Phobius"/>
    </source>
</evidence>
<feature type="transmembrane region" description="Helical" evidence="5">
    <location>
        <begin position="78"/>
        <end position="97"/>
    </location>
</feature>
<dbReference type="GO" id="GO:0015179">
    <property type="term" value="F:L-amino acid transmembrane transporter activity"/>
    <property type="evidence" value="ECO:0007669"/>
    <property type="project" value="TreeGrafter"/>
</dbReference>